<keyword evidence="4" id="KW-0963">Cytoplasm</keyword>
<evidence type="ECO:0000256" key="9">
    <source>
        <dbReference type="ARBA" id="ARBA00023146"/>
    </source>
</evidence>
<evidence type="ECO:0000256" key="7">
    <source>
        <dbReference type="ARBA" id="ARBA00022840"/>
    </source>
</evidence>
<comment type="catalytic activity">
    <reaction evidence="11">
        <text>tRNA(Pro) + L-proline + ATP = L-prolyl-tRNA(Pro) + AMP + diphosphate</text>
        <dbReference type="Rhea" id="RHEA:14305"/>
        <dbReference type="Rhea" id="RHEA-COMP:9700"/>
        <dbReference type="Rhea" id="RHEA-COMP:9702"/>
        <dbReference type="ChEBI" id="CHEBI:30616"/>
        <dbReference type="ChEBI" id="CHEBI:33019"/>
        <dbReference type="ChEBI" id="CHEBI:60039"/>
        <dbReference type="ChEBI" id="CHEBI:78442"/>
        <dbReference type="ChEBI" id="CHEBI:78532"/>
        <dbReference type="ChEBI" id="CHEBI:456215"/>
        <dbReference type="EC" id="6.1.1.15"/>
    </reaction>
</comment>
<dbReference type="GO" id="GO:0005524">
    <property type="term" value="F:ATP binding"/>
    <property type="evidence" value="ECO:0007669"/>
    <property type="project" value="UniProtKB-KW"/>
</dbReference>
<name>A0A381X4E7_9ZZZZ</name>
<dbReference type="NCBIfam" id="TIGR00409">
    <property type="entry name" value="proS_fam_II"/>
    <property type="match status" value="1"/>
</dbReference>
<dbReference type="GO" id="GO:0004827">
    <property type="term" value="F:proline-tRNA ligase activity"/>
    <property type="evidence" value="ECO:0007669"/>
    <property type="project" value="UniProtKB-EC"/>
</dbReference>
<dbReference type="InterPro" id="IPR006195">
    <property type="entry name" value="aa-tRNA-synth_II"/>
</dbReference>
<keyword evidence="6" id="KW-0547">Nucleotide-binding</keyword>
<evidence type="ECO:0000256" key="6">
    <source>
        <dbReference type="ARBA" id="ARBA00022741"/>
    </source>
</evidence>
<organism evidence="13">
    <name type="scientific">marine metagenome</name>
    <dbReference type="NCBI Taxonomy" id="408172"/>
    <lineage>
        <taxon>unclassified sequences</taxon>
        <taxon>metagenomes</taxon>
        <taxon>ecological metagenomes</taxon>
    </lineage>
</organism>
<dbReference type="InterPro" id="IPR004154">
    <property type="entry name" value="Anticodon-bd"/>
</dbReference>
<reference evidence="13" key="1">
    <citation type="submission" date="2018-05" db="EMBL/GenBank/DDBJ databases">
        <authorList>
            <person name="Lanie J.A."/>
            <person name="Ng W.-L."/>
            <person name="Kazmierczak K.M."/>
            <person name="Andrzejewski T.M."/>
            <person name="Davidsen T.M."/>
            <person name="Wayne K.J."/>
            <person name="Tettelin H."/>
            <person name="Glass J.I."/>
            <person name="Rusch D."/>
            <person name="Podicherti R."/>
            <person name="Tsui H.-C.T."/>
            <person name="Winkler M.E."/>
        </authorList>
    </citation>
    <scope>NUCLEOTIDE SEQUENCE</scope>
</reference>
<dbReference type="PANTHER" id="PTHR42753">
    <property type="entry name" value="MITOCHONDRIAL RIBOSOME PROTEIN L39/PROLYL-TRNA LIGASE FAMILY MEMBER"/>
    <property type="match status" value="1"/>
</dbReference>
<dbReference type="FunFam" id="3.30.930.10:FF:000042">
    <property type="entry name" value="probable proline--tRNA ligase, mitochondrial"/>
    <property type="match status" value="1"/>
</dbReference>
<keyword evidence="5" id="KW-0436">Ligase</keyword>
<dbReference type="Pfam" id="PF00587">
    <property type="entry name" value="tRNA-synt_2b"/>
    <property type="match status" value="1"/>
</dbReference>
<dbReference type="AlphaFoldDB" id="A0A381X4E7"/>
<dbReference type="InterPro" id="IPR002316">
    <property type="entry name" value="Pro-tRNA-ligase_IIa"/>
</dbReference>
<evidence type="ECO:0000256" key="1">
    <source>
        <dbReference type="ARBA" id="ARBA00004496"/>
    </source>
</evidence>
<keyword evidence="9" id="KW-0030">Aminoacyl-tRNA synthetase</keyword>
<protein>
    <recommendedName>
        <fullName evidence="3">proline--tRNA ligase</fullName>
        <ecNumber evidence="3">6.1.1.15</ecNumber>
    </recommendedName>
    <alternativeName>
        <fullName evidence="10">Prolyl-tRNA synthetase</fullName>
    </alternativeName>
</protein>
<comment type="subcellular location">
    <subcellularLocation>
        <location evidence="1">Cytoplasm</location>
    </subcellularLocation>
</comment>
<dbReference type="EC" id="6.1.1.15" evidence="3"/>
<keyword evidence="8" id="KW-0648">Protein biosynthesis</keyword>
<dbReference type="Gene3D" id="3.40.50.800">
    <property type="entry name" value="Anticodon-binding domain"/>
    <property type="match status" value="1"/>
</dbReference>
<evidence type="ECO:0000313" key="13">
    <source>
        <dbReference type="EMBL" id="SVA59624.1"/>
    </source>
</evidence>
<sequence>MHLSKLFLPILKENPAEAKIKSHQLMLRVGMIKQSSSGIYSWLPLGLKIMKKIENIVREEQNNIGAQELLMPTIQSADIWKESGRYDDYGEEMLRIKDRQNREMLYGPTNEELITEIFRASIKSYKSLPQSLYHIQWKFRDELRPRFGVMRCREFLMKDAYTFDLSDQDAVKSYNKMYFAYLKTFKRMGLTAIPMAADTGPIGGNLSHEFVILAETGESKIYADKRIFEIDTNIFNLDDSSLIKMRNDFDTYYAVTDDKFNKSDFESKVLQENRLITKGIEVGHIFYFGDKYSKPLNANVDLQGGKKTSVKMGSYGIGVSRLVAAIIEAKFNNNIMKWPISVSPYEVAIIPMISKNDDTNLIKSQKIYKELIKHNIDVLLDDTDENISAKIKKFNLIGIPYQIIIGQKSQGDIFEFKEIDKESQNLSIDKVVQKLTKEKNSI</sequence>
<keyword evidence="7" id="KW-0067">ATP-binding</keyword>
<accession>A0A381X4E7</accession>
<evidence type="ECO:0000256" key="4">
    <source>
        <dbReference type="ARBA" id="ARBA00022490"/>
    </source>
</evidence>
<dbReference type="NCBIfam" id="NF008979">
    <property type="entry name" value="PRK12325.1"/>
    <property type="match status" value="1"/>
</dbReference>
<evidence type="ECO:0000259" key="12">
    <source>
        <dbReference type="PROSITE" id="PS50862"/>
    </source>
</evidence>
<comment type="subunit">
    <text evidence="2">Homodimer.</text>
</comment>
<dbReference type="InterPro" id="IPR002314">
    <property type="entry name" value="aa-tRNA-synt_IIb"/>
</dbReference>
<dbReference type="CDD" id="cd00779">
    <property type="entry name" value="ProRS_core_prok"/>
    <property type="match status" value="1"/>
</dbReference>
<dbReference type="InterPro" id="IPR036621">
    <property type="entry name" value="Anticodon-bd_dom_sf"/>
</dbReference>
<dbReference type="PRINTS" id="PR01046">
    <property type="entry name" value="TRNASYNTHPRO"/>
</dbReference>
<evidence type="ECO:0000256" key="10">
    <source>
        <dbReference type="ARBA" id="ARBA00029731"/>
    </source>
</evidence>
<dbReference type="GO" id="GO:0005829">
    <property type="term" value="C:cytosol"/>
    <property type="evidence" value="ECO:0007669"/>
    <property type="project" value="TreeGrafter"/>
</dbReference>
<dbReference type="InterPro" id="IPR044140">
    <property type="entry name" value="ProRS_anticodon_short"/>
</dbReference>
<dbReference type="PROSITE" id="PS50862">
    <property type="entry name" value="AA_TRNA_LIGASE_II"/>
    <property type="match status" value="1"/>
</dbReference>
<evidence type="ECO:0000256" key="5">
    <source>
        <dbReference type="ARBA" id="ARBA00022598"/>
    </source>
</evidence>
<dbReference type="Pfam" id="PF03129">
    <property type="entry name" value="HGTP_anticodon"/>
    <property type="match status" value="1"/>
</dbReference>
<evidence type="ECO:0000256" key="2">
    <source>
        <dbReference type="ARBA" id="ARBA00011738"/>
    </source>
</evidence>
<dbReference type="CDD" id="cd00861">
    <property type="entry name" value="ProRS_anticodon_short"/>
    <property type="match status" value="1"/>
</dbReference>
<dbReference type="Gene3D" id="3.30.930.10">
    <property type="entry name" value="Bira Bifunctional Protein, Domain 2"/>
    <property type="match status" value="1"/>
</dbReference>
<dbReference type="InterPro" id="IPR033730">
    <property type="entry name" value="ProRS_core_prok"/>
</dbReference>
<dbReference type="EMBL" id="UINC01013877">
    <property type="protein sequence ID" value="SVA59624.1"/>
    <property type="molecule type" value="Genomic_DNA"/>
</dbReference>
<dbReference type="InterPro" id="IPR004500">
    <property type="entry name" value="Pro-tRNA-synth_IIa_bac-type"/>
</dbReference>
<dbReference type="SUPFAM" id="SSF52954">
    <property type="entry name" value="Class II aaRS ABD-related"/>
    <property type="match status" value="1"/>
</dbReference>
<dbReference type="GO" id="GO:0006433">
    <property type="term" value="P:prolyl-tRNA aminoacylation"/>
    <property type="evidence" value="ECO:0007669"/>
    <property type="project" value="InterPro"/>
</dbReference>
<dbReference type="InterPro" id="IPR050062">
    <property type="entry name" value="Pro-tRNA_synthetase"/>
</dbReference>
<evidence type="ECO:0000256" key="11">
    <source>
        <dbReference type="ARBA" id="ARBA00047671"/>
    </source>
</evidence>
<dbReference type="InterPro" id="IPR045864">
    <property type="entry name" value="aa-tRNA-synth_II/BPL/LPL"/>
</dbReference>
<gene>
    <name evidence="13" type="ORF">METZ01_LOCUS112478</name>
</gene>
<proteinExistence type="predicted"/>
<evidence type="ECO:0000256" key="8">
    <source>
        <dbReference type="ARBA" id="ARBA00022917"/>
    </source>
</evidence>
<feature type="domain" description="Aminoacyl-transfer RNA synthetases class-II family profile" evidence="12">
    <location>
        <begin position="33"/>
        <end position="351"/>
    </location>
</feature>
<evidence type="ECO:0000256" key="3">
    <source>
        <dbReference type="ARBA" id="ARBA00012831"/>
    </source>
</evidence>
<dbReference type="PANTHER" id="PTHR42753:SF2">
    <property type="entry name" value="PROLINE--TRNA LIGASE"/>
    <property type="match status" value="1"/>
</dbReference>
<dbReference type="SUPFAM" id="SSF55681">
    <property type="entry name" value="Class II aaRS and biotin synthetases"/>
    <property type="match status" value="1"/>
</dbReference>